<proteinExistence type="predicted"/>
<dbReference type="AlphaFoldDB" id="A0AAJ6NSF5"/>
<reference evidence="2 4" key="1">
    <citation type="journal article" date="2023" name="Limnol Oceanogr Lett">
        <title>Environmental adaptations by the intertidal Antarctic cyanobacterium Halotia branconii CENA392 as revealed using long-read genome sequencing.</title>
        <authorList>
            <person name="Dextro R.B."/>
            <person name="Delbaje E."/>
            <person name="Freitas P.N.N."/>
            <person name="Geraldes V."/>
            <person name="Pinto E."/>
            <person name="Long P.F."/>
            <person name="Fiore M.F."/>
        </authorList>
    </citation>
    <scope>NUCLEOTIDE SEQUENCE [LARGE SCALE GENOMIC DNA]</scope>
    <source>
        <strain evidence="2 4">CENA392</strain>
    </source>
</reference>
<gene>
    <name evidence="1" type="ORF">QI031_16730</name>
    <name evidence="2" type="ORF">QI031_28790</name>
    <name evidence="3" type="ORF">QI031_30195</name>
</gene>
<protein>
    <submittedName>
        <fullName evidence="2">Uncharacterized protein</fullName>
    </submittedName>
</protein>
<name>A0AAJ6NSF5_9CYAN</name>
<evidence type="ECO:0000313" key="3">
    <source>
        <dbReference type="EMBL" id="WGV25929.1"/>
    </source>
</evidence>
<organism evidence="2 4">
    <name type="scientific">Halotia branconii CENA392</name>
    <dbReference type="NCBI Taxonomy" id="1539056"/>
    <lineage>
        <taxon>Bacteria</taxon>
        <taxon>Bacillati</taxon>
        <taxon>Cyanobacteriota</taxon>
        <taxon>Cyanophyceae</taxon>
        <taxon>Nostocales</taxon>
        <taxon>Nodulariaceae</taxon>
        <taxon>Halotia</taxon>
    </lineage>
</organism>
<dbReference type="EMBL" id="CP124543">
    <property type="protein sequence ID" value="WGV25671.1"/>
    <property type="molecule type" value="Genomic_DNA"/>
</dbReference>
<dbReference type="EMBL" id="CP124543">
    <property type="protein sequence ID" value="WGV23470.1"/>
    <property type="molecule type" value="Genomic_DNA"/>
</dbReference>
<dbReference type="KEGG" id="hbq:QI031_30195"/>
<dbReference type="Proteomes" id="UP001223520">
    <property type="component" value="Chromosome"/>
</dbReference>
<evidence type="ECO:0000313" key="2">
    <source>
        <dbReference type="EMBL" id="WGV25671.1"/>
    </source>
</evidence>
<keyword evidence="4" id="KW-1185">Reference proteome</keyword>
<dbReference type="KEGG" id="hbq:QI031_28790"/>
<dbReference type="KEGG" id="hbq:QI031_16730"/>
<dbReference type="EMBL" id="CP124543">
    <property type="protein sequence ID" value="WGV25929.1"/>
    <property type="molecule type" value="Genomic_DNA"/>
</dbReference>
<sequence length="273" mass="32143">MPLPEGFDEWENLQDIVRLEHNKAVRAYFKNQPDDDISNPKPRLKHSCLMKDDDTDVMTMMRMWLFEVTIGRLEAVQRPVYGVPWFDVQSERTFKPQVKLFFLEPYNFEIHSNESTPQAEGEITFRLMNESSESISRTDAETLARKIKSVFATPPFVWHKGRFKCTYSDKERGYELKLLVPSKTEGERIIRAVLDIQNHSLDRDYLQFIDNDRVYSNNPGTHRVYGRTVKKFVRRRTSDVKFRYAQLFIWGKQNPVNLVAVSGSRLRSVIERV</sequence>
<evidence type="ECO:0000313" key="1">
    <source>
        <dbReference type="EMBL" id="WGV23470.1"/>
    </source>
</evidence>
<dbReference type="RefSeq" id="WP_281480796.1">
    <property type="nucleotide sequence ID" value="NZ_CP124543.1"/>
</dbReference>
<evidence type="ECO:0000313" key="4">
    <source>
        <dbReference type="Proteomes" id="UP001223520"/>
    </source>
</evidence>
<accession>A0AAJ6NSF5</accession>